<protein>
    <submittedName>
        <fullName evidence="1">Class I SAM-dependent methyltransferase</fullName>
    </submittedName>
</protein>
<dbReference type="PANTHER" id="PTHR40036:SF1">
    <property type="entry name" value="MACROCIN O-METHYLTRANSFERASE"/>
    <property type="match status" value="1"/>
</dbReference>
<accession>A0A7Y2E9W5</accession>
<dbReference type="EMBL" id="JABDJR010000406">
    <property type="protein sequence ID" value="NNF07122.1"/>
    <property type="molecule type" value="Genomic_DNA"/>
</dbReference>
<dbReference type="PANTHER" id="PTHR40036">
    <property type="entry name" value="MACROCIN O-METHYLTRANSFERASE"/>
    <property type="match status" value="1"/>
</dbReference>
<dbReference type="AlphaFoldDB" id="A0A7Y2E9W5"/>
<dbReference type="SUPFAM" id="SSF53335">
    <property type="entry name" value="S-adenosyl-L-methionine-dependent methyltransferases"/>
    <property type="match status" value="1"/>
</dbReference>
<gene>
    <name evidence="1" type="ORF">HKN21_10210</name>
</gene>
<keyword evidence="1" id="KW-0808">Transferase</keyword>
<dbReference type="InterPro" id="IPR029063">
    <property type="entry name" value="SAM-dependent_MTases_sf"/>
</dbReference>
<sequence length="238" mass="27570">MKNKVKWIRRFKYFLYGSGIHRLLPASKLSFLGHLSGVSKWIHSQKNLGYSTFPTKDFQYDKRNGLYQYVIDTELGEADIDFLEFGVSRGTSFKWWVEHVKTAGSKFHGFDTFTGLPEDWGPFKKGAMSNGNAPPEIDDSRVQFYQGIFQDTLNTFLETYSSTNKKVVHLDADLYTATLFVLTTLSPYLNKGDILLFDEFNVPLHEYKAFQEWVDSFYIRYTVLGEVNNFLQVAIRVE</sequence>
<dbReference type="Pfam" id="PF13578">
    <property type="entry name" value="Methyltransf_24"/>
    <property type="match status" value="1"/>
</dbReference>
<dbReference type="GO" id="GO:0008168">
    <property type="term" value="F:methyltransferase activity"/>
    <property type="evidence" value="ECO:0007669"/>
    <property type="project" value="UniProtKB-KW"/>
</dbReference>
<dbReference type="GO" id="GO:0032259">
    <property type="term" value="P:methylation"/>
    <property type="evidence" value="ECO:0007669"/>
    <property type="project" value="UniProtKB-KW"/>
</dbReference>
<dbReference type="Gene3D" id="3.40.50.150">
    <property type="entry name" value="Vaccinia Virus protein VP39"/>
    <property type="match status" value="1"/>
</dbReference>
<dbReference type="InterPro" id="IPR008884">
    <property type="entry name" value="TylF_MeTrfase"/>
</dbReference>
<comment type="caution">
    <text evidence="1">The sequence shown here is derived from an EMBL/GenBank/DDBJ whole genome shotgun (WGS) entry which is preliminary data.</text>
</comment>
<dbReference type="Proteomes" id="UP000547674">
    <property type="component" value="Unassembled WGS sequence"/>
</dbReference>
<proteinExistence type="predicted"/>
<evidence type="ECO:0000313" key="2">
    <source>
        <dbReference type="Proteomes" id="UP000547674"/>
    </source>
</evidence>
<organism evidence="1 2">
    <name type="scientific">Eiseniibacteriota bacterium</name>
    <dbReference type="NCBI Taxonomy" id="2212470"/>
    <lineage>
        <taxon>Bacteria</taxon>
        <taxon>Candidatus Eiseniibacteriota</taxon>
    </lineage>
</organism>
<keyword evidence="1" id="KW-0489">Methyltransferase</keyword>
<reference evidence="1 2" key="1">
    <citation type="submission" date="2020-03" db="EMBL/GenBank/DDBJ databases">
        <title>Metabolic flexibility allows generalist bacteria to become dominant in a frequently disturbed ecosystem.</title>
        <authorList>
            <person name="Chen Y.-J."/>
            <person name="Leung P.M."/>
            <person name="Bay S.K."/>
            <person name="Hugenholtz P."/>
            <person name="Kessler A.J."/>
            <person name="Shelley G."/>
            <person name="Waite D.W."/>
            <person name="Cook P.L."/>
            <person name="Greening C."/>
        </authorList>
    </citation>
    <scope>NUCLEOTIDE SEQUENCE [LARGE SCALE GENOMIC DNA]</scope>
    <source>
        <strain evidence="1">SS_bin_28</strain>
    </source>
</reference>
<evidence type="ECO:0000313" key="1">
    <source>
        <dbReference type="EMBL" id="NNF07122.1"/>
    </source>
</evidence>
<name>A0A7Y2E9W5_UNCEI</name>